<accession>A0A9X1Y4Y5</accession>
<comment type="subcellular location">
    <subcellularLocation>
        <location evidence="1">Cell membrane</location>
        <topology evidence="1">Multi-pass membrane protein</topology>
    </subcellularLocation>
</comment>
<keyword evidence="5 7" id="KW-0472">Membrane</keyword>
<evidence type="ECO:0000256" key="1">
    <source>
        <dbReference type="ARBA" id="ARBA00004651"/>
    </source>
</evidence>
<evidence type="ECO:0000259" key="8">
    <source>
        <dbReference type="Pfam" id="PF03772"/>
    </source>
</evidence>
<protein>
    <submittedName>
        <fullName evidence="10">ComEC family competence protein</fullName>
    </submittedName>
</protein>
<feature type="transmembrane region" description="Helical" evidence="7">
    <location>
        <begin position="453"/>
        <end position="480"/>
    </location>
</feature>
<evidence type="ECO:0000256" key="2">
    <source>
        <dbReference type="ARBA" id="ARBA00022475"/>
    </source>
</evidence>
<feature type="transmembrane region" description="Helical" evidence="7">
    <location>
        <begin position="522"/>
        <end position="539"/>
    </location>
</feature>
<feature type="transmembrane region" description="Helical" evidence="7">
    <location>
        <begin position="280"/>
        <end position="301"/>
    </location>
</feature>
<feature type="transmembrane region" description="Helical" evidence="7">
    <location>
        <begin position="94"/>
        <end position="116"/>
    </location>
</feature>
<feature type="transmembrane region" description="Helical" evidence="7">
    <location>
        <begin position="425"/>
        <end position="447"/>
    </location>
</feature>
<dbReference type="Proteomes" id="UP001139516">
    <property type="component" value="Unassembled WGS sequence"/>
</dbReference>
<evidence type="ECO:0000313" key="11">
    <source>
        <dbReference type="Proteomes" id="UP001139516"/>
    </source>
</evidence>
<reference evidence="10" key="1">
    <citation type="submission" date="2022-04" db="EMBL/GenBank/DDBJ databases">
        <title>Roseomonas acroporae sp. nov., isolated from coral Acropora digitifera.</title>
        <authorList>
            <person name="Sun H."/>
        </authorList>
    </citation>
    <scope>NUCLEOTIDE SEQUENCE</scope>
    <source>
        <strain evidence="10">NAR14</strain>
    </source>
</reference>
<evidence type="ECO:0000256" key="4">
    <source>
        <dbReference type="ARBA" id="ARBA00022989"/>
    </source>
</evidence>
<feature type="transmembrane region" description="Helical" evidence="7">
    <location>
        <begin position="248"/>
        <end position="268"/>
    </location>
</feature>
<dbReference type="InterPro" id="IPR025405">
    <property type="entry name" value="DUF4131"/>
</dbReference>
<dbReference type="InterPro" id="IPR004477">
    <property type="entry name" value="ComEC_N"/>
</dbReference>
<proteinExistence type="predicted"/>
<feature type="transmembrane region" description="Helical" evidence="7">
    <location>
        <begin position="321"/>
        <end position="340"/>
    </location>
</feature>
<feature type="domain" description="DUF4131" evidence="9">
    <location>
        <begin position="69"/>
        <end position="218"/>
    </location>
</feature>
<evidence type="ECO:0000256" key="3">
    <source>
        <dbReference type="ARBA" id="ARBA00022692"/>
    </source>
</evidence>
<feature type="transmembrane region" description="Helical" evidence="7">
    <location>
        <begin position="47"/>
        <end position="65"/>
    </location>
</feature>
<feature type="transmembrane region" description="Helical" evidence="7">
    <location>
        <begin position="546"/>
        <end position="562"/>
    </location>
</feature>
<keyword evidence="2" id="KW-1003">Cell membrane</keyword>
<evidence type="ECO:0000256" key="5">
    <source>
        <dbReference type="ARBA" id="ARBA00023136"/>
    </source>
</evidence>
<evidence type="ECO:0000259" key="9">
    <source>
        <dbReference type="Pfam" id="PF13567"/>
    </source>
</evidence>
<dbReference type="PANTHER" id="PTHR30619">
    <property type="entry name" value="DNA INTERNALIZATION/COMPETENCE PROTEIN COMEC/REC2"/>
    <property type="match status" value="1"/>
</dbReference>
<feature type="transmembrane region" description="Helical" evidence="7">
    <location>
        <begin position="71"/>
        <end position="87"/>
    </location>
</feature>
<dbReference type="Pfam" id="PF13567">
    <property type="entry name" value="DUF4131"/>
    <property type="match status" value="1"/>
</dbReference>
<feature type="region of interest" description="Disordered" evidence="6">
    <location>
        <begin position="709"/>
        <end position="730"/>
    </location>
</feature>
<feature type="transmembrane region" description="Helical" evidence="7">
    <location>
        <begin position="385"/>
        <end position="404"/>
    </location>
</feature>
<feature type="domain" description="ComEC/Rec2-related protein" evidence="8">
    <location>
        <begin position="260"/>
        <end position="542"/>
    </location>
</feature>
<dbReference type="GO" id="GO:0005886">
    <property type="term" value="C:plasma membrane"/>
    <property type="evidence" value="ECO:0007669"/>
    <property type="project" value="UniProtKB-SubCell"/>
</dbReference>
<keyword evidence="3 7" id="KW-0812">Transmembrane</keyword>
<name>A0A9X1Y4Y5_9PROT</name>
<dbReference type="RefSeq" id="WP_248665654.1">
    <property type="nucleotide sequence ID" value="NZ_JALPRX010000014.1"/>
</dbReference>
<evidence type="ECO:0000256" key="7">
    <source>
        <dbReference type="SAM" id="Phobius"/>
    </source>
</evidence>
<keyword evidence="4 7" id="KW-1133">Transmembrane helix</keyword>
<organism evidence="10 11">
    <name type="scientific">Roseomonas acroporae</name>
    <dbReference type="NCBI Taxonomy" id="2937791"/>
    <lineage>
        <taxon>Bacteria</taxon>
        <taxon>Pseudomonadati</taxon>
        <taxon>Pseudomonadota</taxon>
        <taxon>Alphaproteobacteria</taxon>
        <taxon>Acetobacterales</taxon>
        <taxon>Roseomonadaceae</taxon>
        <taxon>Roseomonas</taxon>
    </lineage>
</organism>
<gene>
    <name evidence="10" type="ORF">M0638_03925</name>
</gene>
<dbReference type="PANTHER" id="PTHR30619:SF1">
    <property type="entry name" value="RECOMBINATION PROTEIN 2"/>
    <property type="match status" value="1"/>
</dbReference>
<evidence type="ECO:0000313" key="10">
    <source>
        <dbReference type="EMBL" id="MCK8783528.1"/>
    </source>
</evidence>
<dbReference type="Pfam" id="PF03772">
    <property type="entry name" value="Competence"/>
    <property type="match status" value="1"/>
</dbReference>
<evidence type="ECO:0000256" key="6">
    <source>
        <dbReference type="SAM" id="MobiDB-lite"/>
    </source>
</evidence>
<dbReference type="AlphaFoldDB" id="A0A9X1Y4Y5"/>
<dbReference type="InterPro" id="IPR052159">
    <property type="entry name" value="Competence_DNA_uptake"/>
</dbReference>
<sequence>MPRDTNQEENWLEPGALPGKGDAAARGRLQRALGALEARLLAERGRLPLWLPVALGGGILLYFALRFEPSAGWRWAAPALLALAWLAGRRHPHLGWAIGLPAAAALGIAVASWHTARQPPPLEPPRGAAVVMGTVQSVDLLPEGRRVTLFPVRFGPEAAPAARPVRLRLRAGDPARPEPGDLVRVRALVRPPSPPAQPGAWDFQRAAYFAGPGASGFAIGPAAVEPGDQGPPLLAGLRGAIEARVGRALPGAAGAVSAALLTGGVSAIPAADLAAMRDSGLAHLLSVSGLHIAIVMGVAFATARLPLSLWPWLSLRVPGKAAAGVAALAAGAFYLLLTGAQVPMQRSFATAALATLAILSGRRALGLRSLAVAAAAVMLLQPAQILGPSFQMSFAAVLALIVGLEALRPAMARLRGEGGWWRRGLVAVAGLVATSVLATIATTPFGLHHFGRLQWYGVAANAVAVPLTSVLVMPAGMLAAALMPLGLEGWPLWAMGRGVEGVLLVARWVASWPGAATMAPPLPAGGLALLALGALWLCLWRTGWRWWGLAGVAAGLAMMVTARPPDILVSGDARLIAVRTGEGVFVQRQPGASALVRETWLRGWTEAAASPMPRDSAVDGGRLACVPNLCTLRRDGAVVALLLRGAPAGEACGRAPLLLSPEPLRGHCRAGPGGSVVIDRFTVWREGAQAVWLAADGPRVLSDRAFRGQRPWVPPVPRPRASGEPMAETE</sequence>
<feature type="transmembrane region" description="Helical" evidence="7">
    <location>
        <begin position="492"/>
        <end position="510"/>
    </location>
</feature>
<dbReference type="NCBIfam" id="TIGR00360">
    <property type="entry name" value="ComEC_N-term"/>
    <property type="match status" value="1"/>
</dbReference>
<comment type="caution">
    <text evidence="10">The sequence shown here is derived from an EMBL/GenBank/DDBJ whole genome shotgun (WGS) entry which is preliminary data.</text>
</comment>
<dbReference type="EMBL" id="JALPRX010000014">
    <property type="protein sequence ID" value="MCK8783528.1"/>
    <property type="molecule type" value="Genomic_DNA"/>
</dbReference>
<keyword evidence="11" id="KW-1185">Reference proteome</keyword>